<evidence type="ECO:0000313" key="2">
    <source>
        <dbReference type="Proteomes" id="UP000541558"/>
    </source>
</evidence>
<name>A0A8H5F5Y0_9AGAR</name>
<dbReference type="SUPFAM" id="SSF52058">
    <property type="entry name" value="L domain-like"/>
    <property type="match status" value="1"/>
</dbReference>
<dbReference type="InterPro" id="IPR032675">
    <property type="entry name" value="LRR_dom_sf"/>
</dbReference>
<gene>
    <name evidence="1" type="ORF">D9611_004197</name>
</gene>
<keyword evidence="2" id="KW-1185">Reference proteome</keyword>
<dbReference type="Proteomes" id="UP000541558">
    <property type="component" value="Unassembled WGS sequence"/>
</dbReference>
<sequence length="532" mass="59841">MKLSLRGKRFGKAAKAAQPPQAVGNTAKVEALNPFDNCPDEILSEIFYFAVGRISTAEQANQIYDRKPQPSIAFTISHVCARWHSVAVATPALWADISIHDWLFPMVPVFKQDEESLVEPNRLLCEFVETCLARSADHPLYISWRLCSNIRPSPKFLATIAKTSHRWRELYLSFWKATTPLETLLQHKHFSGLPNLRKLWVSEDMSQLRTSDLPVAIRHINAPKLDFVNCYTSSGVPNAIIGQFSLANATYLHLSFEPADNLPLLASMLKDSPYLRYLHISLDNHWSGSIRLPSDLTLDLQSLSRLSITSNPRCSWHFLSRIRAPTLTHLHISEDAAGYGQWSASEDGAAFDGDVDRFLDSVPSNLKALTVQCMPSSRLQKLLGATRPKKVNLTDMALGYKESGEGPAVHGLMANVVSRAGHCSQIEELAIFNQVREYEGSDDGFAEQILDTIHQTSQKLQLPADPRPLRIKIYSDMPMSRKAIRAFDLRSLPGTIDVQLYMNWETVPWEKWRGFGCSSEDETEDLAQYFTV</sequence>
<accession>A0A8H5F5Y0</accession>
<dbReference type="Gene3D" id="3.80.10.10">
    <property type="entry name" value="Ribonuclease Inhibitor"/>
    <property type="match status" value="1"/>
</dbReference>
<comment type="caution">
    <text evidence="1">The sequence shown here is derived from an EMBL/GenBank/DDBJ whole genome shotgun (WGS) entry which is preliminary data.</text>
</comment>
<evidence type="ECO:0000313" key="1">
    <source>
        <dbReference type="EMBL" id="KAF5324762.1"/>
    </source>
</evidence>
<organism evidence="1 2">
    <name type="scientific">Ephemerocybe angulata</name>
    <dbReference type="NCBI Taxonomy" id="980116"/>
    <lineage>
        <taxon>Eukaryota</taxon>
        <taxon>Fungi</taxon>
        <taxon>Dikarya</taxon>
        <taxon>Basidiomycota</taxon>
        <taxon>Agaricomycotina</taxon>
        <taxon>Agaricomycetes</taxon>
        <taxon>Agaricomycetidae</taxon>
        <taxon>Agaricales</taxon>
        <taxon>Agaricineae</taxon>
        <taxon>Psathyrellaceae</taxon>
        <taxon>Ephemerocybe</taxon>
    </lineage>
</organism>
<proteinExistence type="predicted"/>
<dbReference type="EMBL" id="JAACJK010000164">
    <property type="protein sequence ID" value="KAF5324762.1"/>
    <property type="molecule type" value="Genomic_DNA"/>
</dbReference>
<dbReference type="OrthoDB" id="3365698at2759"/>
<reference evidence="1 2" key="1">
    <citation type="journal article" date="2020" name="ISME J.">
        <title>Uncovering the hidden diversity of litter-decomposition mechanisms in mushroom-forming fungi.</title>
        <authorList>
            <person name="Floudas D."/>
            <person name="Bentzer J."/>
            <person name="Ahren D."/>
            <person name="Johansson T."/>
            <person name="Persson P."/>
            <person name="Tunlid A."/>
        </authorList>
    </citation>
    <scope>NUCLEOTIDE SEQUENCE [LARGE SCALE GENOMIC DNA]</scope>
    <source>
        <strain evidence="1 2">CBS 175.51</strain>
    </source>
</reference>
<protein>
    <recommendedName>
        <fullName evidence="3">F-box domain-containing protein</fullName>
    </recommendedName>
</protein>
<evidence type="ECO:0008006" key="3">
    <source>
        <dbReference type="Google" id="ProtNLM"/>
    </source>
</evidence>
<dbReference type="AlphaFoldDB" id="A0A8H5F5Y0"/>
<dbReference type="Gene3D" id="1.20.1280.50">
    <property type="match status" value="1"/>
</dbReference>